<sequence length="40" mass="4577">MVITYNFLLKTLKVHFNGLKSRDMSLGFSKCFGTLFTCTN</sequence>
<proteinExistence type="predicted"/>
<accession>A0A0A9CDB6</accession>
<reference evidence="1" key="1">
    <citation type="submission" date="2014-09" db="EMBL/GenBank/DDBJ databases">
        <authorList>
            <person name="Magalhaes I.L.F."/>
            <person name="Oliveira U."/>
            <person name="Santos F.R."/>
            <person name="Vidigal T.H.D.A."/>
            <person name="Brescovit A.D."/>
            <person name="Santos A.J."/>
        </authorList>
    </citation>
    <scope>NUCLEOTIDE SEQUENCE</scope>
    <source>
        <tissue evidence="1">Shoot tissue taken approximately 20 cm above the soil surface</tissue>
    </source>
</reference>
<dbReference type="EMBL" id="GBRH01228408">
    <property type="protein sequence ID" value="JAD69487.1"/>
    <property type="molecule type" value="Transcribed_RNA"/>
</dbReference>
<evidence type="ECO:0000313" key="1">
    <source>
        <dbReference type="EMBL" id="JAD69487.1"/>
    </source>
</evidence>
<reference evidence="1" key="2">
    <citation type="journal article" date="2015" name="Data Brief">
        <title>Shoot transcriptome of the giant reed, Arundo donax.</title>
        <authorList>
            <person name="Barrero R.A."/>
            <person name="Guerrero F.D."/>
            <person name="Moolhuijzen P."/>
            <person name="Goolsby J.A."/>
            <person name="Tidwell J."/>
            <person name="Bellgard S.E."/>
            <person name="Bellgard M.I."/>
        </authorList>
    </citation>
    <scope>NUCLEOTIDE SEQUENCE</scope>
    <source>
        <tissue evidence="1">Shoot tissue taken approximately 20 cm above the soil surface</tissue>
    </source>
</reference>
<organism evidence="1">
    <name type="scientific">Arundo donax</name>
    <name type="common">Giant reed</name>
    <name type="synonym">Donax arundinaceus</name>
    <dbReference type="NCBI Taxonomy" id="35708"/>
    <lineage>
        <taxon>Eukaryota</taxon>
        <taxon>Viridiplantae</taxon>
        <taxon>Streptophyta</taxon>
        <taxon>Embryophyta</taxon>
        <taxon>Tracheophyta</taxon>
        <taxon>Spermatophyta</taxon>
        <taxon>Magnoliopsida</taxon>
        <taxon>Liliopsida</taxon>
        <taxon>Poales</taxon>
        <taxon>Poaceae</taxon>
        <taxon>PACMAD clade</taxon>
        <taxon>Arundinoideae</taxon>
        <taxon>Arundineae</taxon>
        <taxon>Arundo</taxon>
    </lineage>
</organism>
<dbReference type="AlphaFoldDB" id="A0A0A9CDB6"/>
<protein>
    <submittedName>
        <fullName evidence="1">Uncharacterized protein</fullName>
    </submittedName>
</protein>
<name>A0A0A9CDB6_ARUDO</name>